<dbReference type="EMBL" id="RSCJ01000015">
    <property type="protein sequence ID" value="RUR78275.1"/>
    <property type="molecule type" value="Genomic_DNA"/>
</dbReference>
<organism evidence="1 2">
    <name type="scientific">Chlorogloeopsis fritschii PCC 6912</name>
    <dbReference type="NCBI Taxonomy" id="211165"/>
    <lineage>
        <taxon>Bacteria</taxon>
        <taxon>Bacillati</taxon>
        <taxon>Cyanobacteriota</taxon>
        <taxon>Cyanophyceae</taxon>
        <taxon>Nostocales</taxon>
        <taxon>Chlorogloeopsidaceae</taxon>
        <taxon>Chlorogloeopsis</taxon>
    </lineage>
</organism>
<gene>
    <name evidence="1" type="ORF">PCC6912_36170</name>
</gene>
<keyword evidence="2" id="KW-1185">Reference proteome</keyword>
<evidence type="ECO:0000313" key="1">
    <source>
        <dbReference type="EMBL" id="RUR78275.1"/>
    </source>
</evidence>
<dbReference type="Proteomes" id="UP000268857">
    <property type="component" value="Unassembled WGS sequence"/>
</dbReference>
<dbReference type="RefSeq" id="WP_016876945.1">
    <property type="nucleotide sequence ID" value="NZ_AJLN01000063.1"/>
</dbReference>
<protein>
    <submittedName>
        <fullName evidence="1">Uncharacterized protein</fullName>
    </submittedName>
</protein>
<accession>A0A433N976</accession>
<reference evidence="1 2" key="1">
    <citation type="journal article" date="2019" name="Genome Biol. Evol.">
        <title>Day and night: Metabolic profiles and evolutionary relationships of six axenic non-marine cyanobacteria.</title>
        <authorList>
            <person name="Will S.E."/>
            <person name="Henke P."/>
            <person name="Boedeker C."/>
            <person name="Huang S."/>
            <person name="Brinkmann H."/>
            <person name="Rohde M."/>
            <person name="Jarek M."/>
            <person name="Friedl T."/>
            <person name="Seufert S."/>
            <person name="Schumacher M."/>
            <person name="Overmann J."/>
            <person name="Neumann-Schaal M."/>
            <person name="Petersen J."/>
        </authorList>
    </citation>
    <scope>NUCLEOTIDE SEQUENCE [LARGE SCALE GENOMIC DNA]</scope>
    <source>
        <strain evidence="1 2">PCC 6912</strain>
    </source>
</reference>
<evidence type="ECO:0000313" key="2">
    <source>
        <dbReference type="Proteomes" id="UP000268857"/>
    </source>
</evidence>
<dbReference type="Gene3D" id="3.40.630.30">
    <property type="match status" value="1"/>
</dbReference>
<comment type="caution">
    <text evidence="1">The sequence shown here is derived from an EMBL/GenBank/DDBJ whole genome shotgun (WGS) entry which is preliminary data.</text>
</comment>
<name>A0A433N976_CHLFR</name>
<sequence>MSEQLLKEIKIRPATLEDAAAICHVLVISVRELCARNYTPKEIEA</sequence>
<dbReference type="STRING" id="211165.GCA_000317285_02084"/>
<proteinExistence type="predicted"/>
<dbReference type="AlphaFoldDB" id="A0A433N976"/>